<feature type="transmembrane region" description="Helical" evidence="1">
    <location>
        <begin position="141"/>
        <end position="162"/>
    </location>
</feature>
<dbReference type="RefSeq" id="XP_033457971.1">
    <property type="nucleotide sequence ID" value="XM_033600043.1"/>
</dbReference>
<evidence type="ECO:0000313" key="3">
    <source>
        <dbReference type="RefSeq" id="XP_033457971.1"/>
    </source>
</evidence>
<dbReference type="GeneID" id="54357843"/>
<gene>
    <name evidence="3" type="ORF">K489DRAFT_260877</name>
</gene>
<reference evidence="3" key="1">
    <citation type="submission" date="2020-01" db="EMBL/GenBank/DDBJ databases">
        <authorList>
            <consortium name="DOE Joint Genome Institute"/>
            <person name="Haridas S."/>
            <person name="Albert R."/>
            <person name="Binder M."/>
            <person name="Bloem J."/>
            <person name="Labutti K."/>
            <person name="Salamov A."/>
            <person name="Andreopoulos B."/>
            <person name="Baker S.E."/>
            <person name="Barry K."/>
            <person name="Bills G."/>
            <person name="Bluhm B.H."/>
            <person name="Cannon C."/>
            <person name="Castanera R."/>
            <person name="Culley D.E."/>
            <person name="Daum C."/>
            <person name="Ezra D."/>
            <person name="Gonzalez J.B."/>
            <person name="Henrissat B."/>
            <person name="Kuo A."/>
            <person name="Liang C."/>
            <person name="Lipzen A."/>
            <person name="Lutzoni F."/>
            <person name="Magnuson J."/>
            <person name="Mondo S."/>
            <person name="Nolan M."/>
            <person name="Ohm R."/>
            <person name="Pangilinan J."/>
            <person name="Park H.-J."/>
            <person name="Ramirez L."/>
            <person name="Alfaro M."/>
            <person name="Sun H."/>
            <person name="Tritt A."/>
            <person name="Yoshinaga Y."/>
            <person name="Zwiers L.-H."/>
            <person name="Turgeon B.G."/>
            <person name="Goodwin S.B."/>
            <person name="Spatafora J.W."/>
            <person name="Crous P.W."/>
            <person name="Grigoriev I.V."/>
        </authorList>
    </citation>
    <scope>NUCLEOTIDE SEQUENCE</scope>
    <source>
        <strain evidence="3">CBS 342.82</strain>
    </source>
</reference>
<accession>A0A6J3LYT7</accession>
<evidence type="ECO:0000256" key="1">
    <source>
        <dbReference type="SAM" id="Phobius"/>
    </source>
</evidence>
<dbReference type="AlphaFoldDB" id="A0A6J3LYT7"/>
<organism evidence="3">
    <name type="scientific">Dissoconium aciculare CBS 342.82</name>
    <dbReference type="NCBI Taxonomy" id="1314786"/>
    <lineage>
        <taxon>Eukaryota</taxon>
        <taxon>Fungi</taxon>
        <taxon>Dikarya</taxon>
        <taxon>Ascomycota</taxon>
        <taxon>Pezizomycotina</taxon>
        <taxon>Dothideomycetes</taxon>
        <taxon>Dothideomycetidae</taxon>
        <taxon>Mycosphaerellales</taxon>
        <taxon>Dissoconiaceae</taxon>
        <taxon>Dissoconium</taxon>
    </lineage>
</organism>
<reference evidence="3" key="3">
    <citation type="submission" date="2025-08" db="UniProtKB">
        <authorList>
            <consortium name="RefSeq"/>
        </authorList>
    </citation>
    <scope>IDENTIFICATION</scope>
    <source>
        <strain evidence="3">CBS 342.82</strain>
    </source>
</reference>
<keyword evidence="2" id="KW-1185">Reference proteome</keyword>
<dbReference type="Proteomes" id="UP000504637">
    <property type="component" value="Unplaced"/>
</dbReference>
<keyword evidence="1" id="KW-0812">Transmembrane</keyword>
<sequence>MHSVRVSQCIPFSLSTVSINYHRPCLVRARGRRRKHVVCVCLCACVQAPVDPSISLRQTILRGRLHTNLFPGHAFAILAGPLGFLVTMRRSKQASRVRQTLQHAAAESPSASFPSLSLSSIFPCCQLPSPSCIFPVIPRTLHIVFFSAIPISILGWSVCLCFPRMLLRNRIRSYTTLS</sequence>
<protein>
    <submittedName>
        <fullName evidence="3">Uncharacterized protein</fullName>
    </submittedName>
</protein>
<reference evidence="3" key="2">
    <citation type="submission" date="2020-04" db="EMBL/GenBank/DDBJ databases">
        <authorList>
            <consortium name="NCBI Genome Project"/>
        </authorList>
    </citation>
    <scope>NUCLEOTIDE SEQUENCE</scope>
    <source>
        <strain evidence="3">CBS 342.82</strain>
    </source>
</reference>
<proteinExistence type="predicted"/>
<evidence type="ECO:0000313" key="2">
    <source>
        <dbReference type="Proteomes" id="UP000504637"/>
    </source>
</evidence>
<keyword evidence="1" id="KW-0472">Membrane</keyword>
<keyword evidence="1" id="KW-1133">Transmembrane helix</keyword>
<name>A0A6J3LYT7_9PEZI</name>